<gene>
    <name evidence="5" type="primary">ARD1_2</name>
    <name evidence="5" type="ORF">VNI00_009368</name>
</gene>
<evidence type="ECO:0000313" key="6">
    <source>
        <dbReference type="Proteomes" id="UP001383192"/>
    </source>
</evidence>
<dbReference type="Gene3D" id="3.40.630.30">
    <property type="match status" value="1"/>
</dbReference>
<organism evidence="5 6">
    <name type="scientific">Paramarasmius palmivorus</name>
    <dbReference type="NCBI Taxonomy" id="297713"/>
    <lineage>
        <taxon>Eukaryota</taxon>
        <taxon>Fungi</taxon>
        <taxon>Dikarya</taxon>
        <taxon>Basidiomycota</taxon>
        <taxon>Agaricomycotina</taxon>
        <taxon>Agaricomycetes</taxon>
        <taxon>Agaricomycetidae</taxon>
        <taxon>Agaricales</taxon>
        <taxon>Marasmiineae</taxon>
        <taxon>Marasmiaceae</taxon>
        <taxon>Paramarasmius</taxon>
    </lineage>
</organism>
<evidence type="ECO:0000256" key="1">
    <source>
        <dbReference type="ARBA" id="ARBA00022679"/>
    </source>
</evidence>
<dbReference type="EMBL" id="JAYKXP010000034">
    <property type="protein sequence ID" value="KAK7041500.1"/>
    <property type="molecule type" value="Genomic_DNA"/>
</dbReference>
<dbReference type="GO" id="GO:1990190">
    <property type="term" value="F:protein-N-terminal-glutamate acetyltransferase activity"/>
    <property type="evidence" value="ECO:0007669"/>
    <property type="project" value="TreeGrafter"/>
</dbReference>
<protein>
    <submittedName>
        <fullName evidence="5">N-terminal acetyltransferase A complex catalytic subunit ard1</fullName>
        <ecNumber evidence="5">2.3.1.255</ecNumber>
    </submittedName>
</protein>
<dbReference type="AlphaFoldDB" id="A0AAW0CR30"/>
<accession>A0AAW0CR30</accession>
<evidence type="ECO:0000256" key="2">
    <source>
        <dbReference type="ARBA" id="ARBA00023315"/>
    </source>
</evidence>
<proteinExistence type="inferred from homology"/>
<dbReference type="InterPro" id="IPR000182">
    <property type="entry name" value="GNAT_dom"/>
</dbReference>
<dbReference type="GO" id="GO:0031415">
    <property type="term" value="C:NatA complex"/>
    <property type="evidence" value="ECO:0007669"/>
    <property type="project" value="InterPro"/>
</dbReference>
<evidence type="ECO:0000313" key="5">
    <source>
        <dbReference type="EMBL" id="KAK7041500.1"/>
    </source>
</evidence>
<dbReference type="Proteomes" id="UP001383192">
    <property type="component" value="Unassembled WGS sequence"/>
</dbReference>
<dbReference type="InterPro" id="IPR045047">
    <property type="entry name" value="Ard1-like"/>
</dbReference>
<dbReference type="PROSITE" id="PS51186">
    <property type="entry name" value="GNAT"/>
    <property type="match status" value="1"/>
</dbReference>
<comment type="similarity">
    <text evidence="3">Belongs to the acetyltransferase family. ARD1 subfamily.</text>
</comment>
<keyword evidence="2 5" id="KW-0012">Acyltransferase</keyword>
<dbReference type="PANTHER" id="PTHR23091:SF4">
    <property type="entry name" value="N-TERMINAL AMINO-ACID N(ALPHA)-ACETYLTRANSFERASE NATA"/>
    <property type="match status" value="1"/>
</dbReference>
<dbReference type="InterPro" id="IPR016181">
    <property type="entry name" value="Acyl_CoA_acyltransferase"/>
</dbReference>
<sequence>MFTIRLATIDDLPALQATNLQNLPENYVMRFWIYHLIAWPQLSYVAEAVDEKKGKRKIVGYVLGKIDDDEEEGNFRGHVNSISVLRSYRRLGLAKRLMERSQDAMSTIYNARACTLHVRASNKAAIGLYRDTLGFDVEKIEKGYCE</sequence>
<evidence type="ECO:0000256" key="3">
    <source>
        <dbReference type="ARBA" id="ARBA00025786"/>
    </source>
</evidence>
<reference evidence="5 6" key="1">
    <citation type="submission" date="2024-01" db="EMBL/GenBank/DDBJ databases">
        <title>A draft genome for a cacao thread blight-causing isolate of Paramarasmius palmivorus.</title>
        <authorList>
            <person name="Baruah I.K."/>
            <person name="Bukari Y."/>
            <person name="Amoako-Attah I."/>
            <person name="Meinhardt L.W."/>
            <person name="Bailey B.A."/>
            <person name="Cohen S.P."/>
        </authorList>
    </citation>
    <scope>NUCLEOTIDE SEQUENCE [LARGE SCALE GENOMIC DNA]</scope>
    <source>
        <strain evidence="5 6">GH-12</strain>
    </source>
</reference>
<dbReference type="Pfam" id="PF00583">
    <property type="entry name" value="Acetyltransf_1"/>
    <property type="match status" value="1"/>
</dbReference>
<dbReference type="CDD" id="cd04301">
    <property type="entry name" value="NAT_SF"/>
    <property type="match status" value="1"/>
</dbReference>
<name>A0AAW0CR30_9AGAR</name>
<feature type="domain" description="N-acetyltransferase" evidence="4">
    <location>
        <begin position="2"/>
        <end position="146"/>
    </location>
</feature>
<dbReference type="GO" id="GO:1990189">
    <property type="term" value="F:protein N-terminal-serine acetyltransferase activity"/>
    <property type="evidence" value="ECO:0007669"/>
    <property type="project" value="TreeGrafter"/>
</dbReference>
<dbReference type="EC" id="2.3.1.255" evidence="5"/>
<dbReference type="SUPFAM" id="SSF55729">
    <property type="entry name" value="Acyl-CoA N-acyltransferases (Nat)"/>
    <property type="match status" value="1"/>
</dbReference>
<keyword evidence="6" id="KW-1185">Reference proteome</keyword>
<comment type="caution">
    <text evidence="5">The sequence shown here is derived from an EMBL/GenBank/DDBJ whole genome shotgun (WGS) entry which is preliminary data.</text>
</comment>
<evidence type="ECO:0000259" key="4">
    <source>
        <dbReference type="PROSITE" id="PS51186"/>
    </source>
</evidence>
<keyword evidence="1 5" id="KW-0808">Transferase</keyword>
<dbReference type="PANTHER" id="PTHR23091">
    <property type="entry name" value="N-TERMINAL ACETYLTRANSFERASE"/>
    <property type="match status" value="1"/>
</dbReference>